<dbReference type="EMBL" id="ASHM01006064">
    <property type="protein sequence ID" value="PNY13428.1"/>
    <property type="molecule type" value="Genomic_DNA"/>
</dbReference>
<feature type="non-terminal residue" evidence="1">
    <location>
        <position position="1"/>
    </location>
</feature>
<name>A0A2K3PDP9_TRIPR</name>
<dbReference type="AlphaFoldDB" id="A0A2K3PDP9"/>
<dbReference type="Proteomes" id="UP000236291">
    <property type="component" value="Unassembled WGS sequence"/>
</dbReference>
<comment type="caution">
    <text evidence="1">The sequence shown here is derived from an EMBL/GenBank/DDBJ whole genome shotgun (WGS) entry which is preliminary data.</text>
</comment>
<protein>
    <submittedName>
        <fullName evidence="1">Uncharacterized protein</fullName>
    </submittedName>
</protein>
<evidence type="ECO:0000313" key="1">
    <source>
        <dbReference type="EMBL" id="PNY13428.1"/>
    </source>
</evidence>
<evidence type="ECO:0000313" key="2">
    <source>
        <dbReference type="Proteomes" id="UP000236291"/>
    </source>
</evidence>
<accession>A0A2K3PDP9</accession>
<reference evidence="1 2" key="2">
    <citation type="journal article" date="2017" name="Front. Plant Sci.">
        <title>Gene Classification and Mining of Molecular Markers Useful in Red Clover (Trifolium pratense) Breeding.</title>
        <authorList>
            <person name="Istvanek J."/>
            <person name="Dluhosova J."/>
            <person name="Dluhos P."/>
            <person name="Patkova L."/>
            <person name="Nedelnik J."/>
            <person name="Repkova J."/>
        </authorList>
    </citation>
    <scope>NUCLEOTIDE SEQUENCE [LARGE SCALE GENOMIC DNA]</scope>
    <source>
        <strain evidence="2">cv. Tatra</strain>
        <tissue evidence="1">Young leaves</tissue>
    </source>
</reference>
<organism evidence="1 2">
    <name type="scientific">Trifolium pratense</name>
    <name type="common">Red clover</name>
    <dbReference type="NCBI Taxonomy" id="57577"/>
    <lineage>
        <taxon>Eukaryota</taxon>
        <taxon>Viridiplantae</taxon>
        <taxon>Streptophyta</taxon>
        <taxon>Embryophyta</taxon>
        <taxon>Tracheophyta</taxon>
        <taxon>Spermatophyta</taxon>
        <taxon>Magnoliopsida</taxon>
        <taxon>eudicotyledons</taxon>
        <taxon>Gunneridae</taxon>
        <taxon>Pentapetalae</taxon>
        <taxon>rosids</taxon>
        <taxon>fabids</taxon>
        <taxon>Fabales</taxon>
        <taxon>Fabaceae</taxon>
        <taxon>Papilionoideae</taxon>
        <taxon>50 kb inversion clade</taxon>
        <taxon>NPAAA clade</taxon>
        <taxon>Hologalegina</taxon>
        <taxon>IRL clade</taxon>
        <taxon>Trifolieae</taxon>
        <taxon>Trifolium</taxon>
    </lineage>
</organism>
<sequence length="81" mass="8829">VLRRSSKLSVDWRFSVLNDTYLANDNEMCIYGPQCWAKALGGINGHQVAAGKRLESLDEQLMLIIPVNGCYNASSVVTVGA</sequence>
<gene>
    <name evidence="1" type="ORF">L195_g010082</name>
</gene>
<reference evidence="1 2" key="1">
    <citation type="journal article" date="2014" name="Am. J. Bot.">
        <title>Genome assembly and annotation for red clover (Trifolium pratense; Fabaceae).</title>
        <authorList>
            <person name="Istvanek J."/>
            <person name="Jaros M."/>
            <person name="Krenek A."/>
            <person name="Repkova J."/>
        </authorList>
    </citation>
    <scope>NUCLEOTIDE SEQUENCE [LARGE SCALE GENOMIC DNA]</scope>
    <source>
        <strain evidence="2">cv. Tatra</strain>
        <tissue evidence="1">Young leaves</tissue>
    </source>
</reference>
<proteinExistence type="predicted"/>